<feature type="compositionally biased region" description="Basic residues" evidence="1">
    <location>
        <begin position="106"/>
        <end position="118"/>
    </location>
</feature>
<proteinExistence type="predicted"/>
<organism evidence="2 3">
    <name type="scientific">Columba livia</name>
    <name type="common">Rock dove</name>
    <dbReference type="NCBI Taxonomy" id="8932"/>
    <lineage>
        <taxon>Eukaryota</taxon>
        <taxon>Metazoa</taxon>
        <taxon>Chordata</taxon>
        <taxon>Craniata</taxon>
        <taxon>Vertebrata</taxon>
        <taxon>Euteleostomi</taxon>
        <taxon>Archelosauria</taxon>
        <taxon>Archosauria</taxon>
        <taxon>Dinosauria</taxon>
        <taxon>Saurischia</taxon>
        <taxon>Theropoda</taxon>
        <taxon>Coelurosauria</taxon>
        <taxon>Aves</taxon>
        <taxon>Neognathae</taxon>
        <taxon>Neoaves</taxon>
        <taxon>Columbimorphae</taxon>
        <taxon>Columbiformes</taxon>
        <taxon>Columbidae</taxon>
        <taxon>Columba</taxon>
    </lineage>
</organism>
<evidence type="ECO:0000313" key="2">
    <source>
        <dbReference type="EMBL" id="PKK16505.1"/>
    </source>
</evidence>
<dbReference type="AlphaFoldDB" id="A0A2I0LGE0"/>
<keyword evidence="3" id="KW-1185">Reference proteome</keyword>
<feature type="non-terminal residue" evidence="2">
    <location>
        <position position="127"/>
    </location>
</feature>
<feature type="compositionally biased region" description="Low complexity" evidence="1">
    <location>
        <begin position="88"/>
        <end position="101"/>
    </location>
</feature>
<reference evidence="2 3" key="1">
    <citation type="journal article" date="2013" name="Science">
        <title>Genomic diversity and evolution of the head crest in the rock pigeon.</title>
        <authorList>
            <person name="Shapiro M.D."/>
            <person name="Kronenberg Z."/>
            <person name="Li C."/>
            <person name="Domyan E.T."/>
            <person name="Pan H."/>
            <person name="Campbell M."/>
            <person name="Tan H."/>
            <person name="Huff C.D."/>
            <person name="Hu H."/>
            <person name="Vickrey A.I."/>
            <person name="Nielsen S.C."/>
            <person name="Stringham S.A."/>
            <person name="Hu H."/>
            <person name="Willerslev E."/>
            <person name="Gilbert M.T."/>
            <person name="Yandell M."/>
            <person name="Zhang G."/>
            <person name="Wang J."/>
        </authorList>
    </citation>
    <scope>NUCLEOTIDE SEQUENCE [LARGE SCALE GENOMIC DNA]</scope>
    <source>
        <tissue evidence="2">Blood</tissue>
    </source>
</reference>
<feature type="non-terminal residue" evidence="2">
    <location>
        <position position="1"/>
    </location>
</feature>
<evidence type="ECO:0000256" key="1">
    <source>
        <dbReference type="SAM" id="MobiDB-lite"/>
    </source>
</evidence>
<sequence>VSPQACTTWTARAPASPAPPSRWVRVPPTPTGSSTAPCGRGCPPRPPAPWRAAPSTRRRAGTPTRGAGWPCTTWGPGGGAACPATTWPSCRGATGTNHAAAGGTGRRGRRPPGNKRRWNGPQVSSGA</sequence>
<dbReference type="GO" id="GO:0000502">
    <property type="term" value="C:proteasome complex"/>
    <property type="evidence" value="ECO:0007669"/>
    <property type="project" value="UniProtKB-KW"/>
</dbReference>
<dbReference type="Proteomes" id="UP000053872">
    <property type="component" value="Unassembled WGS sequence"/>
</dbReference>
<feature type="compositionally biased region" description="Polar residues" evidence="1">
    <location>
        <begin position="1"/>
        <end position="10"/>
    </location>
</feature>
<accession>A0A2I0LGE0</accession>
<name>A0A2I0LGE0_COLLI</name>
<feature type="region of interest" description="Disordered" evidence="1">
    <location>
        <begin position="88"/>
        <end position="127"/>
    </location>
</feature>
<keyword evidence="2" id="KW-0647">Proteasome</keyword>
<comment type="caution">
    <text evidence="2">The sequence shown here is derived from an EMBL/GenBank/DDBJ whole genome shotgun (WGS) entry which is preliminary data.</text>
</comment>
<feature type="compositionally biased region" description="Low complexity" evidence="1">
    <location>
        <begin position="50"/>
        <end position="72"/>
    </location>
</feature>
<dbReference type="InParanoid" id="A0A2I0LGE0"/>
<dbReference type="EMBL" id="AKCR02002121">
    <property type="protein sequence ID" value="PKK16505.1"/>
    <property type="molecule type" value="Genomic_DNA"/>
</dbReference>
<protein>
    <submittedName>
        <fullName evidence="2">Proteasome subunit beta type-5-like</fullName>
    </submittedName>
</protein>
<feature type="region of interest" description="Disordered" evidence="1">
    <location>
        <begin position="1"/>
        <end position="72"/>
    </location>
</feature>
<gene>
    <name evidence="2" type="ORF">A306_00015406</name>
</gene>
<evidence type="ECO:0000313" key="3">
    <source>
        <dbReference type="Proteomes" id="UP000053872"/>
    </source>
</evidence>